<evidence type="ECO:0000256" key="4">
    <source>
        <dbReference type="PROSITE-ProRule" id="PRU00409"/>
    </source>
</evidence>
<dbReference type="NCBIfam" id="TIGR00768">
    <property type="entry name" value="rimK_fam"/>
    <property type="match status" value="1"/>
</dbReference>
<dbReference type="PANTHER" id="PTHR21621">
    <property type="entry name" value="RIBOSOMAL PROTEIN S6 MODIFICATION PROTEIN"/>
    <property type="match status" value="1"/>
</dbReference>
<dbReference type="OrthoDB" id="33241at2157"/>
<keyword evidence="1" id="KW-0479">Metal-binding</keyword>
<dbReference type="AlphaFoldDB" id="A0A830GRV2"/>
<dbReference type="GO" id="GO:0016879">
    <property type="term" value="F:ligase activity, forming carbon-nitrogen bonds"/>
    <property type="evidence" value="ECO:0007669"/>
    <property type="project" value="TreeGrafter"/>
</dbReference>
<evidence type="ECO:0000256" key="2">
    <source>
        <dbReference type="ARBA" id="ARBA00022741"/>
    </source>
</evidence>
<dbReference type="PANTHER" id="PTHR21621:SF0">
    <property type="entry name" value="BETA-CITRYLGLUTAMATE SYNTHASE B-RELATED"/>
    <property type="match status" value="1"/>
</dbReference>
<dbReference type="InterPro" id="IPR013815">
    <property type="entry name" value="ATP_grasp_subdomain_1"/>
</dbReference>
<dbReference type="Pfam" id="PF08443">
    <property type="entry name" value="RimK"/>
    <property type="match status" value="1"/>
</dbReference>
<organism evidence="6 7">
    <name type="scientific">Thermocladium modestius</name>
    <dbReference type="NCBI Taxonomy" id="62609"/>
    <lineage>
        <taxon>Archaea</taxon>
        <taxon>Thermoproteota</taxon>
        <taxon>Thermoprotei</taxon>
        <taxon>Thermoproteales</taxon>
        <taxon>Thermoproteaceae</taxon>
        <taxon>Thermocladium</taxon>
    </lineage>
</organism>
<feature type="domain" description="ATP-grasp" evidence="5">
    <location>
        <begin position="116"/>
        <end position="295"/>
    </location>
</feature>
<dbReference type="InterPro" id="IPR011761">
    <property type="entry name" value="ATP-grasp"/>
</dbReference>
<accession>A0A830GRV2</accession>
<evidence type="ECO:0000313" key="6">
    <source>
        <dbReference type="EMBL" id="GGP19257.1"/>
    </source>
</evidence>
<name>A0A830GRV2_9CREN</name>
<protein>
    <submittedName>
        <fullName evidence="6">RimK family alpha-L-glutamate ligase</fullName>
    </submittedName>
</protein>
<dbReference type="GO" id="GO:0005524">
    <property type="term" value="F:ATP binding"/>
    <property type="evidence" value="ECO:0007669"/>
    <property type="project" value="UniProtKB-UniRule"/>
</dbReference>
<dbReference type="RefSeq" id="WP_188595633.1">
    <property type="nucleotide sequence ID" value="NZ_BMNL01000001.1"/>
</dbReference>
<dbReference type="GO" id="GO:0046872">
    <property type="term" value="F:metal ion binding"/>
    <property type="evidence" value="ECO:0007669"/>
    <property type="project" value="UniProtKB-KW"/>
</dbReference>
<dbReference type="PROSITE" id="PS50975">
    <property type="entry name" value="ATP_GRASP"/>
    <property type="match status" value="1"/>
</dbReference>
<reference evidence="6" key="1">
    <citation type="journal article" date="2014" name="Int. J. Syst. Evol. Microbiol.">
        <title>Complete genome sequence of Corynebacterium casei LMG S-19264T (=DSM 44701T), isolated from a smear-ripened cheese.</title>
        <authorList>
            <consortium name="US DOE Joint Genome Institute (JGI-PGF)"/>
            <person name="Walter F."/>
            <person name="Albersmeier A."/>
            <person name="Kalinowski J."/>
            <person name="Ruckert C."/>
        </authorList>
    </citation>
    <scope>NUCLEOTIDE SEQUENCE</scope>
    <source>
        <strain evidence="6">JCM 10088</strain>
    </source>
</reference>
<evidence type="ECO:0000313" key="7">
    <source>
        <dbReference type="Proteomes" id="UP000610960"/>
    </source>
</evidence>
<keyword evidence="7" id="KW-1185">Reference proteome</keyword>
<dbReference type="Gene3D" id="3.40.50.20">
    <property type="match status" value="1"/>
</dbReference>
<dbReference type="SUPFAM" id="SSF56059">
    <property type="entry name" value="Glutathione synthetase ATP-binding domain-like"/>
    <property type="match status" value="1"/>
</dbReference>
<keyword evidence="3 4" id="KW-0067">ATP-binding</keyword>
<dbReference type="InterPro" id="IPR013651">
    <property type="entry name" value="ATP-grasp_RimK-type"/>
</dbReference>
<dbReference type="GO" id="GO:0005737">
    <property type="term" value="C:cytoplasm"/>
    <property type="evidence" value="ECO:0007669"/>
    <property type="project" value="TreeGrafter"/>
</dbReference>
<dbReference type="InterPro" id="IPR004666">
    <property type="entry name" value="Rp_bS6_RimK/Lys_biosynth_LsyX"/>
</dbReference>
<evidence type="ECO:0000259" key="5">
    <source>
        <dbReference type="PROSITE" id="PS50975"/>
    </source>
</evidence>
<reference evidence="6" key="2">
    <citation type="submission" date="2020-09" db="EMBL/GenBank/DDBJ databases">
        <authorList>
            <person name="Sun Q."/>
            <person name="Ohkuma M."/>
        </authorList>
    </citation>
    <scope>NUCLEOTIDE SEQUENCE</scope>
    <source>
        <strain evidence="6">JCM 10088</strain>
    </source>
</reference>
<keyword evidence="2 4" id="KW-0547">Nucleotide-binding</keyword>
<comment type="caution">
    <text evidence="6">The sequence shown here is derived from an EMBL/GenBank/DDBJ whole genome shotgun (WGS) entry which is preliminary data.</text>
</comment>
<sequence>MDIGILRAYDLDWTPEEVRDLEDAIRSRGHSPKRVYVDLLRIDLGKGIKIRQQIGHHLDDDVTGLPGAVLRHMGTIRDFEQFHYRIWAAKAMERAGTVISNPVDAWVTAGDKFATGLELARQGLPVPPTTVTENIITAYWAAKELGPMVVKPLRSAMGYGVAKIDDADEAMHFFSFLTNISKPILIQKYMEKAGGGDYRVVVVNGQAIGAEFRRGTGWKSNVAQGATPLPARLGSDALELAVKATEALGLDYAGVDLMETREGFMILEVNPTMAWAGFKRATGINPAGHIVDNLIRKIKR</sequence>
<keyword evidence="6" id="KW-0436">Ligase</keyword>
<dbReference type="EMBL" id="BMNL01000001">
    <property type="protein sequence ID" value="GGP19257.1"/>
    <property type="molecule type" value="Genomic_DNA"/>
</dbReference>
<dbReference type="Gene3D" id="3.30.1490.20">
    <property type="entry name" value="ATP-grasp fold, A domain"/>
    <property type="match status" value="1"/>
</dbReference>
<gene>
    <name evidence="6" type="ORF">GCM10007981_02210</name>
</gene>
<evidence type="ECO:0000256" key="3">
    <source>
        <dbReference type="ARBA" id="ARBA00022840"/>
    </source>
</evidence>
<evidence type="ECO:0000256" key="1">
    <source>
        <dbReference type="ARBA" id="ARBA00022723"/>
    </source>
</evidence>
<dbReference type="Gene3D" id="3.30.470.20">
    <property type="entry name" value="ATP-grasp fold, B domain"/>
    <property type="match status" value="1"/>
</dbReference>
<proteinExistence type="predicted"/>
<dbReference type="Proteomes" id="UP000610960">
    <property type="component" value="Unassembled WGS sequence"/>
</dbReference>